<comment type="caution">
    <text evidence="1">The sequence shown here is derived from an EMBL/GenBank/DDBJ whole genome shotgun (WGS) entry which is preliminary data.</text>
</comment>
<reference evidence="1 2" key="1">
    <citation type="submission" date="2018-07" db="EMBL/GenBank/DDBJ databases">
        <title>Bacillus sp. YLB-04 draft genome sequence.</title>
        <authorList>
            <person name="Yu L."/>
            <person name="Tang X."/>
        </authorList>
    </citation>
    <scope>NUCLEOTIDE SEQUENCE [LARGE SCALE GENOMIC DNA]</scope>
    <source>
        <strain evidence="1 2">YLB-04</strain>
    </source>
</reference>
<accession>A0A3D8GTT9</accession>
<proteinExistence type="predicted"/>
<gene>
    <name evidence="1" type="ORF">DRW41_08640</name>
</gene>
<name>A0A3D8GTT9_9BACI</name>
<evidence type="ECO:0000313" key="2">
    <source>
        <dbReference type="Proteomes" id="UP000257144"/>
    </source>
</evidence>
<dbReference type="AlphaFoldDB" id="A0A3D8GTT9"/>
<organism evidence="1 2">
    <name type="scientific">Neobacillus piezotolerans</name>
    <dbReference type="NCBI Taxonomy" id="2259171"/>
    <lineage>
        <taxon>Bacteria</taxon>
        <taxon>Bacillati</taxon>
        <taxon>Bacillota</taxon>
        <taxon>Bacilli</taxon>
        <taxon>Bacillales</taxon>
        <taxon>Bacillaceae</taxon>
        <taxon>Neobacillus</taxon>
    </lineage>
</organism>
<protein>
    <submittedName>
        <fullName evidence="1">Uncharacterized protein</fullName>
    </submittedName>
</protein>
<dbReference type="EMBL" id="QNQT01000002">
    <property type="protein sequence ID" value="RDU37873.1"/>
    <property type="molecule type" value="Genomic_DNA"/>
</dbReference>
<keyword evidence="2" id="KW-1185">Reference proteome</keyword>
<dbReference type="Proteomes" id="UP000257144">
    <property type="component" value="Unassembled WGS sequence"/>
</dbReference>
<sequence length="75" mass="8719">MVIKYLACYAYIEILLKLGKGWQHEEDFNGIGVNMLDFPIQHNRGSFNFKGMVGRCGTKAWPNWEGYDNQRSYVV</sequence>
<evidence type="ECO:0000313" key="1">
    <source>
        <dbReference type="EMBL" id="RDU37873.1"/>
    </source>
</evidence>